<dbReference type="EMBL" id="BAAAZP010000027">
    <property type="protein sequence ID" value="GAA3654568.1"/>
    <property type="molecule type" value="Genomic_DNA"/>
</dbReference>
<name>A0ABP7BAC0_9ACTN</name>
<protein>
    <recommendedName>
        <fullName evidence="3">Transposase</fullName>
    </recommendedName>
</protein>
<keyword evidence="2" id="KW-1185">Reference proteome</keyword>
<gene>
    <name evidence="1" type="ORF">GCM10022224_016930</name>
</gene>
<evidence type="ECO:0000313" key="2">
    <source>
        <dbReference type="Proteomes" id="UP001500902"/>
    </source>
</evidence>
<proteinExistence type="predicted"/>
<evidence type="ECO:0000313" key="1">
    <source>
        <dbReference type="EMBL" id="GAA3654568.1"/>
    </source>
</evidence>
<dbReference type="Proteomes" id="UP001500902">
    <property type="component" value="Unassembled WGS sequence"/>
</dbReference>
<sequence length="95" mass="10362">MAVDAVRAAVEPLVPTPGPVPIRLAWGDGGYSGKLVGWARTRLRLMAAFVKRSDTAVSAAPTLDCRTHAVPAWIARHRHCIRGYERSRSHGPLDH</sequence>
<reference evidence="2" key="1">
    <citation type="journal article" date="2019" name="Int. J. Syst. Evol. Microbiol.">
        <title>The Global Catalogue of Microorganisms (GCM) 10K type strain sequencing project: providing services to taxonomists for standard genome sequencing and annotation.</title>
        <authorList>
            <consortium name="The Broad Institute Genomics Platform"/>
            <consortium name="The Broad Institute Genome Sequencing Center for Infectious Disease"/>
            <person name="Wu L."/>
            <person name="Ma J."/>
        </authorList>
    </citation>
    <scope>NUCLEOTIDE SEQUENCE [LARGE SCALE GENOMIC DNA]</scope>
    <source>
        <strain evidence="2">JCM 16904</strain>
    </source>
</reference>
<organism evidence="1 2">
    <name type="scientific">Nonomuraea antimicrobica</name>
    <dbReference type="NCBI Taxonomy" id="561173"/>
    <lineage>
        <taxon>Bacteria</taxon>
        <taxon>Bacillati</taxon>
        <taxon>Actinomycetota</taxon>
        <taxon>Actinomycetes</taxon>
        <taxon>Streptosporangiales</taxon>
        <taxon>Streptosporangiaceae</taxon>
        <taxon>Nonomuraea</taxon>
    </lineage>
</organism>
<evidence type="ECO:0008006" key="3">
    <source>
        <dbReference type="Google" id="ProtNLM"/>
    </source>
</evidence>
<comment type="caution">
    <text evidence="1">The sequence shown here is derived from an EMBL/GenBank/DDBJ whole genome shotgun (WGS) entry which is preliminary data.</text>
</comment>
<accession>A0ABP7BAC0</accession>